<feature type="non-terminal residue" evidence="1">
    <location>
        <position position="73"/>
    </location>
</feature>
<dbReference type="EMBL" id="QNUK01000033">
    <property type="protein sequence ID" value="KAF5906421.1"/>
    <property type="molecule type" value="Genomic_DNA"/>
</dbReference>
<accession>A0A8J4X970</accession>
<organism evidence="1 2">
    <name type="scientific">Clarias magur</name>
    <name type="common">Asian catfish</name>
    <name type="synonym">Macropteronotus magur</name>
    <dbReference type="NCBI Taxonomy" id="1594786"/>
    <lineage>
        <taxon>Eukaryota</taxon>
        <taxon>Metazoa</taxon>
        <taxon>Chordata</taxon>
        <taxon>Craniata</taxon>
        <taxon>Vertebrata</taxon>
        <taxon>Euteleostomi</taxon>
        <taxon>Actinopterygii</taxon>
        <taxon>Neopterygii</taxon>
        <taxon>Teleostei</taxon>
        <taxon>Ostariophysi</taxon>
        <taxon>Siluriformes</taxon>
        <taxon>Clariidae</taxon>
        <taxon>Clarias</taxon>
    </lineage>
</organism>
<name>A0A8J4X970_CLAMG</name>
<keyword evidence="2" id="KW-1185">Reference proteome</keyword>
<protein>
    <submittedName>
        <fullName evidence="1">Cadherin-like protein 26</fullName>
    </submittedName>
</protein>
<reference evidence="1" key="1">
    <citation type="submission" date="2020-07" db="EMBL/GenBank/DDBJ databases">
        <title>Clarias magur genome sequencing, assembly and annotation.</title>
        <authorList>
            <person name="Kushwaha B."/>
            <person name="Kumar R."/>
            <person name="Das P."/>
            <person name="Joshi C.G."/>
            <person name="Kumar D."/>
            <person name="Nagpure N.S."/>
            <person name="Pandey M."/>
            <person name="Agarwal S."/>
            <person name="Srivastava S."/>
            <person name="Singh M."/>
            <person name="Sahoo L."/>
            <person name="Jayasankar P."/>
            <person name="Meher P.K."/>
            <person name="Koringa P.G."/>
            <person name="Iquebal M.A."/>
            <person name="Das S.P."/>
            <person name="Bit A."/>
            <person name="Patnaik S."/>
            <person name="Patel N."/>
            <person name="Shah T.M."/>
            <person name="Hinsu A."/>
            <person name="Jena J.K."/>
        </authorList>
    </citation>
    <scope>NUCLEOTIDE SEQUENCE</scope>
    <source>
        <strain evidence="1">CIFAMagur01</strain>
        <tissue evidence="1">Testis</tissue>
    </source>
</reference>
<dbReference type="Proteomes" id="UP000727407">
    <property type="component" value="Unassembled WGS sequence"/>
</dbReference>
<evidence type="ECO:0000313" key="2">
    <source>
        <dbReference type="Proteomes" id="UP000727407"/>
    </source>
</evidence>
<proteinExistence type="predicted"/>
<feature type="non-terminal residue" evidence="1">
    <location>
        <position position="1"/>
    </location>
</feature>
<gene>
    <name evidence="1" type="primary">cdh26</name>
    <name evidence="1" type="ORF">DAT39_003883</name>
</gene>
<dbReference type="AlphaFoldDB" id="A0A8J4X970"/>
<sequence>TETSLISLKMLSYGNYTVPLKIVDQQGVVAQNVLQVMVCDCEKGDVCRRPKPISTRLHGAALGILLGSLLLMI</sequence>
<evidence type="ECO:0000313" key="1">
    <source>
        <dbReference type="EMBL" id="KAF5906421.1"/>
    </source>
</evidence>
<comment type="caution">
    <text evidence="1">The sequence shown here is derived from an EMBL/GenBank/DDBJ whole genome shotgun (WGS) entry which is preliminary data.</text>
</comment>
<dbReference type="Gene3D" id="2.60.40.60">
    <property type="entry name" value="Cadherins"/>
    <property type="match status" value="1"/>
</dbReference>